<sequence length="763" mass="82886">MATEGVPESMSTHEEPRRGDRSPETQILTHPKTHEVLGILGIAAALFLLVSLLSYNSLDPSFFNSGGGPGHQVHNYGGRWGAELAGDLLELLGVGALALPLFLVLFSRRFLSAKTTPSVVWKLVGCMLLLASLGLLAQLLVGTGLPGDRTWERPGGFVGEELHRIFRPLVGRVGLPLLGLTTFVLGVVCLSSRPLSSLSVGCRNVVERVAARVKERRAAKAQLPGRIRPPYTPPTEEESRAETRPTATVVVEPVEVGTVHEPPLRQLGPSTTHDLAPQGSFPFAVPKEGFQTPPLSLLDLPTSSEGGLSDEEREANAAILERKLLDFGVEGRVTQAQPGPVITRYEIEPGPGIKINRIVALADDLALALRALSVRVVAPIPGKAVVGVEIPNRRRAVVHLREVLASRVFEGSAAHLPLALGKDIAGEPYVVDLGQMPHLLIAGATGSGKSVCLNALIVSLLYKATAENIRLLLIDPKRVELSIYDGIPHLAERVVCDPKEAAKRLQRLVVHMEGRYKLFARLGARNIVSYNRLIRIARREGGGEVFQPLPYLVVVIDELADLMLTAAADVERSIARLAQMARAVGIHLIVATQRPSVDVITGIIKANFPARLAFQVSSKVDSRTILDMNGAEQLLGDGDMLFIPPSSSKPHRIHGSFVSDIEIKRVVDFLKAQGKAEEFPWSLLPAEEELESSGNEDDELYRQAVDLVVTTRQASISMIQRRLRIGFNRAARMIEQMEHERIVSRVEGGGPREVLIEPRNANP</sequence>
<dbReference type="SUPFAM" id="SSF52540">
    <property type="entry name" value="P-loop containing nucleoside triphosphate hydrolases"/>
    <property type="match status" value="1"/>
</dbReference>
<dbReference type="Pfam" id="PF13491">
    <property type="entry name" value="FtsK_4TM"/>
    <property type="match status" value="1"/>
</dbReference>
<feature type="transmembrane region" description="Helical" evidence="16">
    <location>
        <begin position="36"/>
        <end position="55"/>
    </location>
</feature>
<dbReference type="InterPro" id="IPR002543">
    <property type="entry name" value="FtsK_dom"/>
</dbReference>
<evidence type="ECO:0000256" key="2">
    <source>
        <dbReference type="ARBA" id="ARBA00006474"/>
    </source>
</evidence>
<evidence type="ECO:0000256" key="6">
    <source>
        <dbReference type="ARBA" id="ARBA00022741"/>
    </source>
</evidence>
<dbReference type="PROSITE" id="PS50901">
    <property type="entry name" value="FTSK"/>
    <property type="match status" value="1"/>
</dbReference>
<comment type="similarity">
    <text evidence="2">Belongs to the FtsK/SpoIIIE/SftA family.</text>
</comment>
<evidence type="ECO:0000256" key="8">
    <source>
        <dbReference type="ARBA" id="ARBA00022840"/>
    </source>
</evidence>
<dbReference type="KEGG" id="mox:DAMO_2622"/>
<evidence type="ECO:0000256" key="13">
    <source>
        <dbReference type="ARBA" id="ARBA00025923"/>
    </source>
</evidence>
<dbReference type="GO" id="GO:0051301">
    <property type="term" value="P:cell division"/>
    <property type="evidence" value="ECO:0007669"/>
    <property type="project" value="UniProtKB-KW"/>
</dbReference>
<name>D5MK73_METO1</name>
<dbReference type="PATRIC" id="fig|671143.5.peg.2307"/>
<gene>
    <name evidence="18" type="primary">ftsK</name>
    <name evidence="18" type="ORF">DAMO_2622</name>
</gene>
<evidence type="ECO:0000256" key="3">
    <source>
        <dbReference type="ARBA" id="ARBA00022475"/>
    </source>
</evidence>
<evidence type="ECO:0000256" key="15">
    <source>
        <dbReference type="SAM" id="MobiDB-lite"/>
    </source>
</evidence>
<keyword evidence="9 16" id="KW-1133">Transmembrane helix</keyword>
<dbReference type="HOGENOM" id="CLU_001981_9_7_0"/>
<dbReference type="InterPro" id="IPR027417">
    <property type="entry name" value="P-loop_NTPase"/>
</dbReference>
<dbReference type="GO" id="GO:0005886">
    <property type="term" value="C:plasma membrane"/>
    <property type="evidence" value="ECO:0007669"/>
    <property type="project" value="UniProtKB-SubCell"/>
</dbReference>
<proteinExistence type="inferred from homology"/>
<dbReference type="AlphaFoldDB" id="D5MK73"/>
<dbReference type="PANTHER" id="PTHR22683">
    <property type="entry name" value="SPORULATION PROTEIN RELATED"/>
    <property type="match status" value="1"/>
</dbReference>
<feature type="transmembrane region" description="Helical" evidence="16">
    <location>
        <begin position="88"/>
        <end position="107"/>
    </location>
</feature>
<keyword evidence="5 16" id="KW-0812">Transmembrane</keyword>
<keyword evidence="11 16" id="KW-0472">Membrane</keyword>
<dbReference type="Gene3D" id="1.10.10.10">
    <property type="entry name" value="Winged helix-like DNA-binding domain superfamily/Winged helix DNA-binding domain"/>
    <property type="match status" value="1"/>
</dbReference>
<feature type="region of interest" description="Disordered" evidence="15">
    <location>
        <begin position="225"/>
        <end position="245"/>
    </location>
</feature>
<dbReference type="InterPro" id="IPR036388">
    <property type="entry name" value="WH-like_DNA-bd_sf"/>
</dbReference>
<keyword evidence="6 14" id="KW-0547">Nucleotide-binding</keyword>
<dbReference type="PANTHER" id="PTHR22683:SF41">
    <property type="entry name" value="DNA TRANSLOCASE FTSK"/>
    <property type="match status" value="1"/>
</dbReference>
<evidence type="ECO:0000313" key="18">
    <source>
        <dbReference type="EMBL" id="CBE69695.1"/>
    </source>
</evidence>
<keyword evidence="12" id="KW-0131">Cell cycle</keyword>
<evidence type="ECO:0000256" key="14">
    <source>
        <dbReference type="PROSITE-ProRule" id="PRU00289"/>
    </source>
</evidence>
<evidence type="ECO:0000256" key="5">
    <source>
        <dbReference type="ARBA" id="ARBA00022692"/>
    </source>
</evidence>
<feature type="region of interest" description="Disordered" evidence="15">
    <location>
        <begin position="1"/>
        <end position="25"/>
    </location>
</feature>
<dbReference type="Proteomes" id="UP000006898">
    <property type="component" value="Chromosome"/>
</dbReference>
<dbReference type="GO" id="GO:0005524">
    <property type="term" value="F:ATP binding"/>
    <property type="evidence" value="ECO:0007669"/>
    <property type="project" value="UniProtKB-UniRule"/>
</dbReference>
<dbReference type="SMART" id="SM00382">
    <property type="entry name" value="AAA"/>
    <property type="match status" value="1"/>
</dbReference>
<dbReference type="InterPro" id="IPR025199">
    <property type="entry name" value="FtsK_4TM"/>
</dbReference>
<dbReference type="EMBL" id="FP565575">
    <property type="protein sequence ID" value="CBE69695.1"/>
    <property type="molecule type" value="Genomic_DNA"/>
</dbReference>
<evidence type="ECO:0000256" key="11">
    <source>
        <dbReference type="ARBA" id="ARBA00023136"/>
    </source>
</evidence>
<evidence type="ECO:0000256" key="10">
    <source>
        <dbReference type="ARBA" id="ARBA00023125"/>
    </source>
</evidence>
<evidence type="ECO:0000256" key="16">
    <source>
        <dbReference type="SAM" id="Phobius"/>
    </source>
</evidence>
<feature type="domain" description="FtsK" evidence="17">
    <location>
        <begin position="426"/>
        <end position="623"/>
    </location>
</feature>
<accession>D5MK73</accession>
<dbReference type="InterPro" id="IPR018541">
    <property type="entry name" value="Ftsk_gamma"/>
</dbReference>
<protein>
    <submittedName>
        <fullName evidence="18">DNA translocase</fullName>
    </submittedName>
</protein>
<comment type="subcellular location">
    <subcellularLocation>
        <location evidence="1">Cell membrane</location>
        <topology evidence="1">Multi-pass membrane protein</topology>
    </subcellularLocation>
</comment>
<keyword evidence="10" id="KW-0238">DNA-binding</keyword>
<keyword evidence="7" id="KW-0159">Chromosome partition</keyword>
<dbReference type="GO" id="GO:0003677">
    <property type="term" value="F:DNA binding"/>
    <property type="evidence" value="ECO:0007669"/>
    <property type="project" value="UniProtKB-KW"/>
</dbReference>
<evidence type="ECO:0000256" key="9">
    <source>
        <dbReference type="ARBA" id="ARBA00022989"/>
    </source>
</evidence>
<evidence type="ECO:0000259" key="17">
    <source>
        <dbReference type="PROSITE" id="PS50901"/>
    </source>
</evidence>
<feature type="transmembrane region" description="Helical" evidence="16">
    <location>
        <begin position="119"/>
        <end position="141"/>
    </location>
</feature>
<evidence type="ECO:0000256" key="12">
    <source>
        <dbReference type="ARBA" id="ARBA00023306"/>
    </source>
</evidence>
<feature type="compositionally biased region" description="Basic and acidic residues" evidence="15">
    <location>
        <begin position="11"/>
        <end position="23"/>
    </location>
</feature>
<dbReference type="SMART" id="SM00843">
    <property type="entry name" value="Ftsk_gamma"/>
    <property type="match status" value="1"/>
</dbReference>
<dbReference type="InterPro" id="IPR003593">
    <property type="entry name" value="AAA+_ATPase"/>
</dbReference>
<dbReference type="Gene3D" id="3.40.50.300">
    <property type="entry name" value="P-loop containing nucleotide triphosphate hydrolases"/>
    <property type="match status" value="1"/>
</dbReference>
<evidence type="ECO:0000313" key="19">
    <source>
        <dbReference type="Proteomes" id="UP000006898"/>
    </source>
</evidence>
<evidence type="ECO:0000256" key="7">
    <source>
        <dbReference type="ARBA" id="ARBA00022829"/>
    </source>
</evidence>
<dbReference type="InterPro" id="IPR036390">
    <property type="entry name" value="WH_DNA-bd_sf"/>
</dbReference>
<dbReference type="InterPro" id="IPR041027">
    <property type="entry name" value="FtsK_alpha"/>
</dbReference>
<evidence type="ECO:0000256" key="4">
    <source>
        <dbReference type="ARBA" id="ARBA00022618"/>
    </source>
</evidence>
<dbReference type="STRING" id="671143.DAMO_2622"/>
<dbReference type="eggNOG" id="COG1674">
    <property type="taxonomic scope" value="Bacteria"/>
</dbReference>
<dbReference type="InterPro" id="IPR050206">
    <property type="entry name" value="FtsK/SpoIIIE/SftA"/>
</dbReference>
<dbReference type="Gene3D" id="3.30.980.40">
    <property type="match status" value="1"/>
</dbReference>
<evidence type="ECO:0000256" key="1">
    <source>
        <dbReference type="ARBA" id="ARBA00004651"/>
    </source>
</evidence>
<dbReference type="Pfam" id="PF17854">
    <property type="entry name" value="FtsK_alpha"/>
    <property type="match status" value="1"/>
</dbReference>
<dbReference type="GO" id="GO:0007059">
    <property type="term" value="P:chromosome segregation"/>
    <property type="evidence" value="ECO:0007669"/>
    <property type="project" value="UniProtKB-KW"/>
</dbReference>
<dbReference type="SUPFAM" id="SSF46785">
    <property type="entry name" value="Winged helix' DNA-binding domain"/>
    <property type="match status" value="1"/>
</dbReference>
<comment type="subunit">
    <text evidence="13">Homohexamer. Forms a ring that surrounds DNA.</text>
</comment>
<keyword evidence="3" id="KW-1003">Cell membrane</keyword>
<keyword evidence="4" id="KW-0132">Cell division</keyword>
<organism evidence="18 19">
    <name type="scientific">Methylomirabilis oxygeniifera</name>
    <dbReference type="NCBI Taxonomy" id="671143"/>
    <lineage>
        <taxon>Bacteria</taxon>
        <taxon>Candidatus Methylomirabilota</taxon>
        <taxon>Candidatus Methylomirabilia</taxon>
        <taxon>Candidatus Methylomirabilales</taxon>
        <taxon>Candidatus Methylomirabilaceae</taxon>
        <taxon>Candidatus Methylomirabilis</taxon>
    </lineage>
</organism>
<reference evidence="18 19" key="1">
    <citation type="journal article" date="2010" name="Nature">
        <title>Nitrite-driven anaerobic methane oxidation by oxygenic bacteria.</title>
        <authorList>
            <person name="Ettwig K.F."/>
            <person name="Butler M.K."/>
            <person name="Le Paslier D."/>
            <person name="Pelletier E."/>
            <person name="Mangenot S."/>
            <person name="Kuypers M.M.M."/>
            <person name="Schreiber F."/>
            <person name="Dutilh B.E."/>
            <person name="Zedelius J."/>
            <person name="de Beer D."/>
            <person name="Gloerich J."/>
            <person name="Wessels H.J.C.T."/>
            <person name="van Allen T."/>
            <person name="Luesken F."/>
            <person name="Wu M."/>
            <person name="van de Pas-Schoonen K.T."/>
            <person name="Op den Camp H.J.M."/>
            <person name="Janssen-Megens E.M."/>
            <person name="Francoijs K-J."/>
            <person name="Stunnenberg H."/>
            <person name="Weissenbach J."/>
            <person name="Jetten M.S.M."/>
            <person name="Strous M."/>
        </authorList>
    </citation>
    <scope>NUCLEOTIDE SEQUENCE [LARGE SCALE GENOMIC DNA]</scope>
</reference>
<feature type="binding site" evidence="14">
    <location>
        <begin position="443"/>
        <end position="450"/>
    </location>
    <ligand>
        <name>ATP</name>
        <dbReference type="ChEBI" id="CHEBI:30616"/>
    </ligand>
</feature>
<dbReference type="Pfam" id="PF09397">
    <property type="entry name" value="FtsK_gamma"/>
    <property type="match status" value="1"/>
</dbReference>
<dbReference type="Pfam" id="PF01580">
    <property type="entry name" value="FtsK_SpoIIIE"/>
    <property type="match status" value="1"/>
</dbReference>
<keyword evidence="8 14" id="KW-0067">ATP-binding</keyword>